<evidence type="ECO:0000256" key="8">
    <source>
        <dbReference type="SAM" id="SignalP"/>
    </source>
</evidence>
<dbReference type="GO" id="GO:0030203">
    <property type="term" value="P:glycosaminoglycan metabolic process"/>
    <property type="evidence" value="ECO:0007669"/>
    <property type="project" value="TreeGrafter"/>
</dbReference>
<dbReference type="SUPFAM" id="SSF51445">
    <property type="entry name" value="(Trans)glycosidases"/>
    <property type="match status" value="1"/>
</dbReference>
<evidence type="ECO:0000256" key="2">
    <source>
        <dbReference type="ARBA" id="ARBA00006285"/>
    </source>
</evidence>
<dbReference type="OrthoDB" id="428480at2759"/>
<name>A0A9P5PR97_9AGAR</name>
<feature type="domain" description="Beta-hexosaminidase eukaryotic type N-terminal" evidence="10">
    <location>
        <begin position="19"/>
        <end position="154"/>
    </location>
</feature>
<dbReference type="GO" id="GO:0004563">
    <property type="term" value="F:beta-N-acetylhexosaminidase activity"/>
    <property type="evidence" value="ECO:0007669"/>
    <property type="project" value="UniProtKB-EC"/>
</dbReference>
<dbReference type="Proteomes" id="UP000772434">
    <property type="component" value="Unassembled WGS sequence"/>
</dbReference>
<keyword evidence="6 7" id="KW-0326">Glycosidase</keyword>
<accession>A0A9P5PR97</accession>
<dbReference type="InterPro" id="IPR017853">
    <property type="entry name" value="GH"/>
</dbReference>
<feature type="domain" description="Glycoside hydrolase family 20 catalytic" evidence="9">
    <location>
        <begin position="177"/>
        <end position="499"/>
    </location>
</feature>
<dbReference type="PRINTS" id="PR00738">
    <property type="entry name" value="GLHYDRLASE20"/>
</dbReference>
<feature type="chain" id="PRO_5040409348" description="Beta-hexosaminidase" evidence="8">
    <location>
        <begin position="19"/>
        <end position="544"/>
    </location>
</feature>
<keyword evidence="5" id="KW-0325">Glycoprotein</keyword>
<evidence type="ECO:0000313" key="11">
    <source>
        <dbReference type="EMBL" id="KAF9068588.1"/>
    </source>
</evidence>
<comment type="catalytic activity">
    <reaction evidence="1 7">
        <text>Hydrolysis of terminal non-reducing N-acetyl-D-hexosamine residues in N-acetyl-beta-D-hexosaminides.</text>
        <dbReference type="EC" id="3.2.1.52"/>
    </reaction>
</comment>
<dbReference type="Pfam" id="PF00728">
    <property type="entry name" value="Glyco_hydro_20"/>
    <property type="match status" value="1"/>
</dbReference>
<dbReference type="Pfam" id="PF14845">
    <property type="entry name" value="Glycohydro_20b2"/>
    <property type="match status" value="1"/>
</dbReference>
<evidence type="ECO:0000259" key="10">
    <source>
        <dbReference type="Pfam" id="PF14845"/>
    </source>
</evidence>
<gene>
    <name evidence="11" type="ORF">BDP27DRAFT_1383545</name>
</gene>
<comment type="caution">
    <text evidence="11">The sequence shown here is derived from an EMBL/GenBank/DDBJ whole genome shotgun (WGS) entry which is preliminary data.</text>
</comment>
<keyword evidence="3 8" id="KW-0732">Signal</keyword>
<evidence type="ECO:0000256" key="7">
    <source>
        <dbReference type="PIRNR" id="PIRNR001093"/>
    </source>
</evidence>
<dbReference type="EC" id="3.2.1.52" evidence="7"/>
<keyword evidence="12" id="KW-1185">Reference proteome</keyword>
<dbReference type="GO" id="GO:0016020">
    <property type="term" value="C:membrane"/>
    <property type="evidence" value="ECO:0007669"/>
    <property type="project" value="TreeGrafter"/>
</dbReference>
<dbReference type="Gene3D" id="3.20.20.80">
    <property type="entry name" value="Glycosidases"/>
    <property type="match status" value="1"/>
</dbReference>
<proteinExistence type="inferred from homology"/>
<evidence type="ECO:0000256" key="4">
    <source>
        <dbReference type="ARBA" id="ARBA00022801"/>
    </source>
</evidence>
<evidence type="ECO:0000256" key="1">
    <source>
        <dbReference type="ARBA" id="ARBA00001231"/>
    </source>
</evidence>
<dbReference type="InterPro" id="IPR029019">
    <property type="entry name" value="HEX_eukaryotic_N"/>
</dbReference>
<evidence type="ECO:0000259" key="9">
    <source>
        <dbReference type="Pfam" id="PF00728"/>
    </source>
</evidence>
<keyword evidence="4 7" id="KW-0378">Hydrolase</keyword>
<sequence>MVRGTLLVVAAAAGAASALWPLPTGLSTGTKALTLSSHFDIDTSAISNPPQDLLDAITRTKGFLKTDQLQILTVDRGASFAPQLKTAKSLSSLVLSFDKGHSGKVTSISEEALDKIENRVEGYSLTVPADGSAATIKANSTLGLFRGLTTFGQLWYDLNNVTYTVESPIQITDGPVYAYRGFMLDTARNFFPVSDILRTLDAMSWVKMTTFHWHMVDSQSFPIEVPEFPELSAKGSYGASFIYSVDDVQNIVSYAAARGIDVLPEVDTPGHTTSIAEAFPEHIACAFATPWASFANEPPAGQLRFANADTANFTASLISSISSRFPVNMPCYTADEQTQADLNATGKTFNQALDTFMQGNHAVLESSGKTPVVWEEMVLEFNLTLSNETIVMVWISADDAAAVTSQGFRIVRADSVAYYLDCGGGGWVGNDPSDNSWCDPFKTWQFTYTFDPTANLTDAQAALVIGGEQLLWTEQSHASNLDSIVWPRASASAEVYWSGFGGNDSAALPRLHDLAFRMTQRGVGAIALQPLWCALRPGVCDIDA</sequence>
<evidence type="ECO:0000256" key="6">
    <source>
        <dbReference type="ARBA" id="ARBA00023295"/>
    </source>
</evidence>
<protein>
    <recommendedName>
        <fullName evidence="7">Beta-hexosaminidase</fullName>
        <ecNumber evidence="7">3.2.1.52</ecNumber>
    </recommendedName>
</protein>
<dbReference type="Gene3D" id="3.30.379.10">
    <property type="entry name" value="Chitobiase/beta-hexosaminidase domain 2-like"/>
    <property type="match status" value="1"/>
</dbReference>
<dbReference type="EMBL" id="JADNRY010000059">
    <property type="protein sequence ID" value="KAF9068588.1"/>
    <property type="molecule type" value="Genomic_DNA"/>
</dbReference>
<dbReference type="SUPFAM" id="SSF55545">
    <property type="entry name" value="beta-N-acetylhexosaminidase-like domain"/>
    <property type="match status" value="1"/>
</dbReference>
<dbReference type="PANTHER" id="PTHR22600:SF26">
    <property type="entry name" value="BETA-N-ACETYLHEXOSAMINIDASE"/>
    <property type="match status" value="1"/>
</dbReference>
<comment type="similarity">
    <text evidence="2 7">Belongs to the glycosyl hydrolase 20 family.</text>
</comment>
<dbReference type="InterPro" id="IPR029018">
    <property type="entry name" value="Hex-like_dom2"/>
</dbReference>
<dbReference type="FunFam" id="3.20.20.80:FF:000063">
    <property type="entry name" value="Beta-hexosaminidase"/>
    <property type="match status" value="1"/>
</dbReference>
<evidence type="ECO:0000256" key="5">
    <source>
        <dbReference type="ARBA" id="ARBA00023180"/>
    </source>
</evidence>
<evidence type="ECO:0000313" key="12">
    <source>
        <dbReference type="Proteomes" id="UP000772434"/>
    </source>
</evidence>
<evidence type="ECO:0000256" key="3">
    <source>
        <dbReference type="ARBA" id="ARBA00022729"/>
    </source>
</evidence>
<dbReference type="AlphaFoldDB" id="A0A9P5PR97"/>
<dbReference type="PANTHER" id="PTHR22600">
    <property type="entry name" value="BETA-HEXOSAMINIDASE"/>
    <property type="match status" value="1"/>
</dbReference>
<feature type="signal peptide" evidence="8">
    <location>
        <begin position="1"/>
        <end position="18"/>
    </location>
</feature>
<dbReference type="InterPro" id="IPR015883">
    <property type="entry name" value="Glyco_hydro_20_cat"/>
</dbReference>
<dbReference type="InterPro" id="IPR025705">
    <property type="entry name" value="Beta_hexosaminidase_sua/sub"/>
</dbReference>
<dbReference type="PIRSF" id="PIRSF001093">
    <property type="entry name" value="B-hxosamndse_ab_euk"/>
    <property type="match status" value="1"/>
</dbReference>
<reference evidence="11" key="1">
    <citation type="submission" date="2020-11" db="EMBL/GenBank/DDBJ databases">
        <authorList>
            <consortium name="DOE Joint Genome Institute"/>
            <person name="Ahrendt S."/>
            <person name="Riley R."/>
            <person name="Andreopoulos W."/>
            <person name="Labutti K."/>
            <person name="Pangilinan J."/>
            <person name="Ruiz-Duenas F.J."/>
            <person name="Barrasa J.M."/>
            <person name="Sanchez-Garcia M."/>
            <person name="Camarero S."/>
            <person name="Miyauchi S."/>
            <person name="Serrano A."/>
            <person name="Linde D."/>
            <person name="Babiker R."/>
            <person name="Drula E."/>
            <person name="Ayuso-Fernandez I."/>
            <person name="Pacheco R."/>
            <person name="Padilla G."/>
            <person name="Ferreira P."/>
            <person name="Barriuso J."/>
            <person name="Kellner H."/>
            <person name="Castanera R."/>
            <person name="Alfaro M."/>
            <person name="Ramirez L."/>
            <person name="Pisabarro A.G."/>
            <person name="Kuo A."/>
            <person name="Tritt A."/>
            <person name="Lipzen A."/>
            <person name="He G."/>
            <person name="Yan M."/>
            <person name="Ng V."/>
            <person name="Cullen D."/>
            <person name="Martin F."/>
            <person name="Rosso M.-N."/>
            <person name="Henrissat B."/>
            <person name="Hibbett D."/>
            <person name="Martinez A.T."/>
            <person name="Grigoriev I.V."/>
        </authorList>
    </citation>
    <scope>NUCLEOTIDE SEQUENCE</scope>
    <source>
        <strain evidence="11">AH 40177</strain>
    </source>
</reference>
<organism evidence="11 12">
    <name type="scientific">Rhodocollybia butyracea</name>
    <dbReference type="NCBI Taxonomy" id="206335"/>
    <lineage>
        <taxon>Eukaryota</taxon>
        <taxon>Fungi</taxon>
        <taxon>Dikarya</taxon>
        <taxon>Basidiomycota</taxon>
        <taxon>Agaricomycotina</taxon>
        <taxon>Agaricomycetes</taxon>
        <taxon>Agaricomycetidae</taxon>
        <taxon>Agaricales</taxon>
        <taxon>Marasmiineae</taxon>
        <taxon>Omphalotaceae</taxon>
        <taxon>Rhodocollybia</taxon>
    </lineage>
</organism>
<dbReference type="GO" id="GO:0005975">
    <property type="term" value="P:carbohydrate metabolic process"/>
    <property type="evidence" value="ECO:0007669"/>
    <property type="project" value="InterPro"/>
</dbReference>